<dbReference type="RefSeq" id="WP_215915710.1">
    <property type="nucleotide sequence ID" value="NZ_JAHKNI010000001.1"/>
</dbReference>
<dbReference type="Proteomes" id="UP000733379">
    <property type="component" value="Unassembled WGS sequence"/>
</dbReference>
<accession>A0ABS6ASC9</accession>
<proteinExistence type="predicted"/>
<name>A0ABS6ASC9_9NOCA</name>
<keyword evidence="2" id="KW-1185">Reference proteome</keyword>
<evidence type="ECO:0000313" key="2">
    <source>
        <dbReference type="Proteomes" id="UP000733379"/>
    </source>
</evidence>
<gene>
    <name evidence="1" type="ORF">KO481_05270</name>
</gene>
<sequence length="251" mass="26638">MATGVIGGLITLLINAYGPTITDMISSGPPLDVVVQYDKSLTAYGRYALPGKLAGNAIPQRDLATQHPEAVAVGGFTVKLILQGRRSQPALITDLRARVLVRSKPIAGTLISTWGSENTNTNGCMYLADLAPTFMTPDPNAPGCLPGAKPYFAVHNLTLNRGEQAVIDVNAMVSQQNPTPPQAVGSYEWEFVLRVVQNGKATDMTIRDGTQPFRLTSLAPGYQAAYSGVGVLNAQDPAQELHRALTNGTPP</sequence>
<reference evidence="1 2" key="1">
    <citation type="submission" date="2021-06" db="EMBL/GenBank/DDBJ databases">
        <title>Actinomycetes sequencing.</title>
        <authorList>
            <person name="Shan Q."/>
        </authorList>
    </citation>
    <scope>NUCLEOTIDE SEQUENCE [LARGE SCALE GENOMIC DNA]</scope>
    <source>
        <strain evidence="1 2">NEAU-G5</strain>
    </source>
</reference>
<protein>
    <submittedName>
        <fullName evidence="1">Uncharacterized protein</fullName>
    </submittedName>
</protein>
<organism evidence="1 2">
    <name type="scientific">Nocardia albiluteola</name>
    <dbReference type="NCBI Taxonomy" id="2842303"/>
    <lineage>
        <taxon>Bacteria</taxon>
        <taxon>Bacillati</taxon>
        <taxon>Actinomycetota</taxon>
        <taxon>Actinomycetes</taxon>
        <taxon>Mycobacteriales</taxon>
        <taxon>Nocardiaceae</taxon>
        <taxon>Nocardia</taxon>
    </lineage>
</organism>
<evidence type="ECO:0000313" key="1">
    <source>
        <dbReference type="EMBL" id="MBU3060933.1"/>
    </source>
</evidence>
<comment type="caution">
    <text evidence="1">The sequence shown here is derived from an EMBL/GenBank/DDBJ whole genome shotgun (WGS) entry which is preliminary data.</text>
</comment>
<dbReference type="EMBL" id="JAHKNI010000001">
    <property type="protein sequence ID" value="MBU3060933.1"/>
    <property type="molecule type" value="Genomic_DNA"/>
</dbReference>